<organism evidence="1 2">
    <name type="scientific">Irpex rosettiformis</name>
    <dbReference type="NCBI Taxonomy" id="378272"/>
    <lineage>
        <taxon>Eukaryota</taxon>
        <taxon>Fungi</taxon>
        <taxon>Dikarya</taxon>
        <taxon>Basidiomycota</taxon>
        <taxon>Agaricomycotina</taxon>
        <taxon>Agaricomycetes</taxon>
        <taxon>Polyporales</taxon>
        <taxon>Irpicaceae</taxon>
        <taxon>Irpex</taxon>
    </lineage>
</organism>
<proteinExistence type="predicted"/>
<protein>
    <submittedName>
        <fullName evidence="1">Uncharacterized protein</fullName>
    </submittedName>
</protein>
<dbReference type="EMBL" id="MU274900">
    <property type="protein sequence ID" value="KAI0095185.1"/>
    <property type="molecule type" value="Genomic_DNA"/>
</dbReference>
<reference evidence="1" key="1">
    <citation type="journal article" date="2021" name="Environ. Microbiol.">
        <title>Gene family expansions and transcriptome signatures uncover fungal adaptations to wood decay.</title>
        <authorList>
            <person name="Hage H."/>
            <person name="Miyauchi S."/>
            <person name="Viragh M."/>
            <person name="Drula E."/>
            <person name="Min B."/>
            <person name="Chaduli D."/>
            <person name="Navarro D."/>
            <person name="Favel A."/>
            <person name="Norest M."/>
            <person name="Lesage-Meessen L."/>
            <person name="Balint B."/>
            <person name="Merenyi Z."/>
            <person name="de Eugenio L."/>
            <person name="Morin E."/>
            <person name="Martinez A.T."/>
            <person name="Baldrian P."/>
            <person name="Stursova M."/>
            <person name="Martinez M.J."/>
            <person name="Novotny C."/>
            <person name="Magnuson J.K."/>
            <person name="Spatafora J.W."/>
            <person name="Maurice S."/>
            <person name="Pangilinan J."/>
            <person name="Andreopoulos W."/>
            <person name="LaButti K."/>
            <person name="Hundley H."/>
            <person name="Na H."/>
            <person name="Kuo A."/>
            <person name="Barry K."/>
            <person name="Lipzen A."/>
            <person name="Henrissat B."/>
            <person name="Riley R."/>
            <person name="Ahrendt S."/>
            <person name="Nagy L.G."/>
            <person name="Grigoriev I.V."/>
            <person name="Martin F."/>
            <person name="Rosso M.N."/>
        </authorList>
    </citation>
    <scope>NUCLEOTIDE SEQUENCE</scope>
    <source>
        <strain evidence="1">CBS 384.51</strain>
    </source>
</reference>
<comment type="caution">
    <text evidence="1">The sequence shown here is derived from an EMBL/GenBank/DDBJ whole genome shotgun (WGS) entry which is preliminary data.</text>
</comment>
<dbReference type="Proteomes" id="UP001055072">
    <property type="component" value="Unassembled WGS sequence"/>
</dbReference>
<evidence type="ECO:0000313" key="2">
    <source>
        <dbReference type="Proteomes" id="UP001055072"/>
    </source>
</evidence>
<accession>A0ACB8UP25</accession>
<evidence type="ECO:0000313" key="1">
    <source>
        <dbReference type="EMBL" id="KAI0095185.1"/>
    </source>
</evidence>
<gene>
    <name evidence="1" type="ORF">BDY19DRAFT_902185</name>
</gene>
<keyword evidence="2" id="KW-1185">Reference proteome</keyword>
<sequence length="872" mass="96626">MVENDGKNEAHLLEWADLKSFADRVVRERLWEGRERCNGWPEESNMNALALWLMWLTTDEDTLQNETPEARRRLMELVRPYVVLPLRYPSFHVPDNHFEIPLPPSMRDRPHYTHITPHGFYPPYRKPENLLVISPHYNIRIEFSIPPITIAAKLLPDVPGSGVDPEIGARIEFMGALGQDVDELLDEEMGSADGYEDDEGWEEYVENTCNGIQDIVITGETIHSHGQAWQHYRFYGRVRRWDGLVALVRKPTSIAELGIVIFRGYLVANQNFVGNWRAYTTNAHAIPLEGPTDLLVSPLLIFTLEATSLLMPKSVRIPLCTGQAYLTSIARIEAQSPRQCQDVAIAVQLSIDIDPLGPCVLAAFTGVYTAVDTIIDHRPYGTADSPSTAAVCDVDDALRVVNCVGVDVSLSEVIRDRDGTQTRQLLENRLILVSAESGLVLEVRPFVNSEQGLLAADIDLSKQDTIVDLREYTVLPGFVDTHVHFFLHEYSETTWEDQVTRESLAERTIRATAHARRTLLAGFTSVRQVLFTQDLGTEGAQDADLALRKCISGPNAIIPGPRYFTANRAIVATGSYGPKNKLYPERSSIEGVFGAEVADGITACKVAVRRQVGAGADWIKLTSSFWTAYHGGKGLRRLPGMSEPVRQELEAMKSEAHRLGVKIAAHAQESTALTTVARVGLNSVEHGSAFGDLIGTGVFEASRSDGLPLFWIPTLATFYTLGGESWKRASASFKKVLTELPAGVEIACGGDTGVFAHGENSLEMKVMVNLGADWRKVLQWGTLNGWRCIRSMRWEHSSGLERVRRIEKLGEDVRVVGDNEVPFGAIRKGFAADIIATKGDLERDFNNAIDQESIAFVMKGGKVYKHNGQALC</sequence>
<name>A0ACB8UP25_9APHY</name>